<evidence type="ECO:0000313" key="7">
    <source>
        <dbReference type="Proteomes" id="UP000014760"/>
    </source>
</evidence>
<dbReference type="GO" id="GO:0005886">
    <property type="term" value="C:plasma membrane"/>
    <property type="evidence" value="ECO:0007669"/>
    <property type="project" value="TreeGrafter"/>
</dbReference>
<keyword evidence="2" id="KW-1015">Disulfide bond</keyword>
<dbReference type="InterPro" id="IPR003599">
    <property type="entry name" value="Ig_sub"/>
</dbReference>
<reference evidence="5 7" key="2">
    <citation type="journal article" date="2013" name="Nature">
        <title>Insights into bilaterian evolution from three spiralian genomes.</title>
        <authorList>
            <person name="Simakov O."/>
            <person name="Marletaz F."/>
            <person name="Cho S.J."/>
            <person name="Edsinger-Gonzales E."/>
            <person name="Havlak P."/>
            <person name="Hellsten U."/>
            <person name="Kuo D.H."/>
            <person name="Larsson T."/>
            <person name="Lv J."/>
            <person name="Arendt D."/>
            <person name="Savage R."/>
            <person name="Osoegawa K."/>
            <person name="de Jong P."/>
            <person name="Grimwood J."/>
            <person name="Chapman J.A."/>
            <person name="Shapiro H."/>
            <person name="Aerts A."/>
            <person name="Otillar R.P."/>
            <person name="Terry A.Y."/>
            <person name="Boore J.L."/>
            <person name="Grigoriev I.V."/>
            <person name="Lindberg D.R."/>
            <person name="Seaver E.C."/>
            <person name="Weisblat D.A."/>
            <person name="Putnam N.H."/>
            <person name="Rokhsar D.S."/>
        </authorList>
    </citation>
    <scope>NUCLEOTIDE SEQUENCE</scope>
    <source>
        <strain evidence="5 7">I ESC-2004</strain>
    </source>
</reference>
<dbReference type="AlphaFoldDB" id="R7TEH7"/>
<keyword evidence="1" id="KW-0732">Signal</keyword>
<dbReference type="SMART" id="SM00409">
    <property type="entry name" value="IG"/>
    <property type="match status" value="3"/>
</dbReference>
<dbReference type="InterPro" id="IPR050958">
    <property type="entry name" value="Cell_Adh-Cytoskel_Orgn"/>
</dbReference>
<dbReference type="GO" id="GO:0043025">
    <property type="term" value="C:neuronal cell body"/>
    <property type="evidence" value="ECO:0007669"/>
    <property type="project" value="TreeGrafter"/>
</dbReference>
<dbReference type="STRING" id="283909.R7TEH7"/>
<dbReference type="PROSITE" id="PS50835">
    <property type="entry name" value="IG_LIKE"/>
    <property type="match status" value="3"/>
</dbReference>
<dbReference type="EMBL" id="KB311138">
    <property type="protein sequence ID" value="ELT89877.1"/>
    <property type="molecule type" value="Genomic_DNA"/>
</dbReference>
<dbReference type="EnsemblMetazoa" id="CapteT62162">
    <property type="protein sequence ID" value="CapteP62162"/>
    <property type="gene ID" value="CapteG62162"/>
</dbReference>
<dbReference type="OMA" id="MEFRCKS"/>
<dbReference type="InterPro" id="IPR013783">
    <property type="entry name" value="Ig-like_fold"/>
</dbReference>
<organism evidence="5">
    <name type="scientific">Capitella teleta</name>
    <name type="common">Polychaete worm</name>
    <dbReference type="NCBI Taxonomy" id="283909"/>
    <lineage>
        <taxon>Eukaryota</taxon>
        <taxon>Metazoa</taxon>
        <taxon>Spiralia</taxon>
        <taxon>Lophotrochozoa</taxon>
        <taxon>Annelida</taxon>
        <taxon>Polychaeta</taxon>
        <taxon>Sedentaria</taxon>
        <taxon>Scolecida</taxon>
        <taxon>Capitellidae</taxon>
        <taxon>Capitella</taxon>
    </lineage>
</organism>
<dbReference type="FunFam" id="2.60.40.10:FF:000097">
    <property type="entry name" value="Bent, isoform F"/>
    <property type="match status" value="1"/>
</dbReference>
<evidence type="ECO:0000259" key="4">
    <source>
        <dbReference type="PROSITE" id="PS50835"/>
    </source>
</evidence>
<evidence type="ECO:0000256" key="2">
    <source>
        <dbReference type="ARBA" id="ARBA00023157"/>
    </source>
</evidence>
<dbReference type="EMBL" id="AMQN01003191">
    <property type="status" value="NOT_ANNOTATED_CDS"/>
    <property type="molecule type" value="Genomic_DNA"/>
</dbReference>
<dbReference type="InterPro" id="IPR013098">
    <property type="entry name" value="Ig_I-set"/>
</dbReference>
<feature type="domain" description="Ig-like" evidence="4">
    <location>
        <begin position="1"/>
        <end position="92"/>
    </location>
</feature>
<feature type="domain" description="Ig-like" evidence="4">
    <location>
        <begin position="100"/>
        <end position="193"/>
    </location>
</feature>
<reference evidence="7" key="1">
    <citation type="submission" date="2012-12" db="EMBL/GenBank/DDBJ databases">
        <authorList>
            <person name="Hellsten U."/>
            <person name="Grimwood J."/>
            <person name="Chapman J.A."/>
            <person name="Shapiro H."/>
            <person name="Aerts A."/>
            <person name="Otillar R.P."/>
            <person name="Terry A.Y."/>
            <person name="Boore J.L."/>
            <person name="Simakov O."/>
            <person name="Marletaz F."/>
            <person name="Cho S.-J."/>
            <person name="Edsinger-Gonzales E."/>
            <person name="Havlak P."/>
            <person name="Kuo D.-H."/>
            <person name="Larsson T."/>
            <person name="Lv J."/>
            <person name="Arendt D."/>
            <person name="Savage R."/>
            <person name="Osoegawa K."/>
            <person name="de Jong P."/>
            <person name="Lindberg D.R."/>
            <person name="Seaver E.C."/>
            <person name="Weisblat D.A."/>
            <person name="Putnam N.H."/>
            <person name="Grigoriev I.V."/>
            <person name="Rokhsar D.S."/>
        </authorList>
    </citation>
    <scope>NUCLEOTIDE SEQUENCE</scope>
    <source>
        <strain evidence="7">I ESC-2004</strain>
    </source>
</reference>
<dbReference type="GO" id="GO:0030424">
    <property type="term" value="C:axon"/>
    <property type="evidence" value="ECO:0007669"/>
    <property type="project" value="TreeGrafter"/>
</dbReference>
<keyword evidence="3" id="KW-0393">Immunoglobulin domain</keyword>
<dbReference type="SUPFAM" id="SSF48726">
    <property type="entry name" value="Immunoglobulin"/>
    <property type="match status" value="4"/>
</dbReference>
<feature type="non-terminal residue" evidence="5">
    <location>
        <position position="1"/>
    </location>
</feature>
<dbReference type="HOGENOM" id="CLU_039700_0_0_1"/>
<dbReference type="OrthoDB" id="504170at2759"/>
<sequence length="389" mass="41721">PKFTTKPSLRQDGKSIVFNCQLEGSPKPEIAWFRGDTALEIGSHFVASITDVKANTYDVKLEVKQASADDSGTYRAEATNKHGKTAANINLNLQGMVGAPSFIQKPAIKQADGGKKVIFECKIKADPKPFLTWFRDDIQLSDGGRYKYVEKEESAGQYYVALELSDPQGVDAATYKLNARNEHGESNANLKLNFDAKPTGGSAPKFTAKPVIRQVPNGVVFEVRLTADPAPSVAWSKGDAAISDGGRFTMTTQTDGLSWTLLLQISGVTTEDGGSYKVNAKNKHGESNANINLNLEAIQMPKFVGAPSISQQGSLTIMLVTVESASEPKATWMKGSSQVSSSGRISMSMKKVTTSQFGFSCEIKDAAAEDGGTYKCIVKNEGGEAVANI</sequence>
<gene>
    <name evidence="5" type="ORF">CAPTEDRAFT_62162</name>
</gene>
<evidence type="ECO:0000313" key="6">
    <source>
        <dbReference type="EnsemblMetazoa" id="CapteP62162"/>
    </source>
</evidence>
<dbReference type="Proteomes" id="UP000014760">
    <property type="component" value="Unassembled WGS sequence"/>
</dbReference>
<dbReference type="InterPro" id="IPR003598">
    <property type="entry name" value="Ig_sub2"/>
</dbReference>
<evidence type="ECO:0000313" key="5">
    <source>
        <dbReference type="EMBL" id="ELT89877.1"/>
    </source>
</evidence>
<dbReference type="InterPro" id="IPR007110">
    <property type="entry name" value="Ig-like_dom"/>
</dbReference>
<dbReference type="Gene3D" id="2.60.40.10">
    <property type="entry name" value="Immunoglobulins"/>
    <property type="match status" value="4"/>
</dbReference>
<evidence type="ECO:0000256" key="3">
    <source>
        <dbReference type="ARBA" id="ARBA00023319"/>
    </source>
</evidence>
<accession>R7TEH7</accession>
<dbReference type="FunFam" id="2.60.40.10:FF:000107">
    <property type="entry name" value="Myosin, light chain kinase a"/>
    <property type="match status" value="1"/>
</dbReference>
<dbReference type="PANTHER" id="PTHR45080">
    <property type="entry name" value="CONTACTIN 5"/>
    <property type="match status" value="1"/>
</dbReference>
<dbReference type="GO" id="GO:0008046">
    <property type="term" value="F:axon guidance receptor activity"/>
    <property type="evidence" value="ECO:0007669"/>
    <property type="project" value="TreeGrafter"/>
</dbReference>
<dbReference type="SMART" id="SM00408">
    <property type="entry name" value="IGc2"/>
    <property type="match status" value="4"/>
</dbReference>
<feature type="non-terminal residue" evidence="5">
    <location>
        <position position="389"/>
    </location>
</feature>
<keyword evidence="7" id="KW-1185">Reference proteome</keyword>
<dbReference type="GO" id="GO:0007156">
    <property type="term" value="P:homophilic cell adhesion via plasma membrane adhesion molecules"/>
    <property type="evidence" value="ECO:0007669"/>
    <property type="project" value="TreeGrafter"/>
</dbReference>
<dbReference type="InterPro" id="IPR036179">
    <property type="entry name" value="Ig-like_dom_sf"/>
</dbReference>
<protein>
    <recommendedName>
        <fullName evidence="4">Ig-like domain-containing protein</fullName>
    </recommendedName>
</protein>
<dbReference type="PANTHER" id="PTHR45080:SF8">
    <property type="entry name" value="IG-LIKE DOMAIN-CONTAINING PROTEIN"/>
    <property type="match status" value="1"/>
</dbReference>
<reference evidence="6" key="3">
    <citation type="submission" date="2015-06" db="UniProtKB">
        <authorList>
            <consortium name="EnsemblMetazoa"/>
        </authorList>
    </citation>
    <scope>IDENTIFICATION</scope>
</reference>
<evidence type="ECO:0000256" key="1">
    <source>
        <dbReference type="ARBA" id="ARBA00022729"/>
    </source>
</evidence>
<dbReference type="GO" id="GO:0050808">
    <property type="term" value="P:synapse organization"/>
    <property type="evidence" value="ECO:0007669"/>
    <property type="project" value="TreeGrafter"/>
</dbReference>
<name>R7TEH7_CAPTE</name>
<feature type="domain" description="Ig-like" evidence="4">
    <location>
        <begin position="301"/>
        <end position="389"/>
    </location>
</feature>
<dbReference type="Pfam" id="PF07679">
    <property type="entry name" value="I-set"/>
    <property type="match status" value="4"/>
</dbReference>
<proteinExistence type="predicted"/>